<feature type="domain" description="Alpha-L-rhamnosidase six-hairpin glycosidase" evidence="1">
    <location>
        <begin position="402"/>
        <end position="694"/>
    </location>
</feature>
<dbReference type="EMBL" id="CP034437">
    <property type="protein sequence ID" value="AZN43562.1"/>
    <property type="molecule type" value="Genomic_DNA"/>
</dbReference>
<reference evidence="4" key="1">
    <citation type="submission" date="2018-12" db="EMBL/GenBank/DDBJ databases">
        <title>Genome sequence of Peanibacillus sp.</title>
        <authorList>
            <person name="Subramani G."/>
            <person name="Srinivasan S."/>
            <person name="Kim M.K."/>
        </authorList>
    </citation>
    <scope>NUCLEOTIDE SEQUENCE [LARGE SCALE GENOMIC DNA]</scope>
    <source>
        <strain evidence="4">18JY67-1</strain>
    </source>
</reference>
<dbReference type="InterPro" id="IPR035396">
    <property type="entry name" value="Bac_rhamnosid6H"/>
</dbReference>
<dbReference type="OrthoDB" id="9815108at2"/>
<evidence type="ECO:0008006" key="5">
    <source>
        <dbReference type="Google" id="ProtNLM"/>
    </source>
</evidence>
<accession>A0A3S9ACT7</accession>
<dbReference type="InterPro" id="IPR008928">
    <property type="entry name" value="6-hairpin_glycosidase_sf"/>
</dbReference>
<proteinExistence type="predicted"/>
<dbReference type="GO" id="GO:0005975">
    <property type="term" value="P:carbohydrate metabolic process"/>
    <property type="evidence" value="ECO:0007669"/>
    <property type="project" value="InterPro"/>
</dbReference>
<gene>
    <name evidence="3" type="ORF">EJC50_06515</name>
</gene>
<evidence type="ECO:0000259" key="1">
    <source>
        <dbReference type="Pfam" id="PF17389"/>
    </source>
</evidence>
<dbReference type="AlphaFoldDB" id="A0A3S9ACT7"/>
<dbReference type="SUPFAM" id="SSF49785">
    <property type="entry name" value="Galactose-binding domain-like"/>
    <property type="match status" value="1"/>
</dbReference>
<dbReference type="Gene3D" id="1.50.10.10">
    <property type="match status" value="1"/>
</dbReference>
<dbReference type="PANTHER" id="PTHR34987:SF2">
    <property type="entry name" value="B, PUTATIVE (AFU_ORTHOLOGUE AFUA_7G05040)-RELATED"/>
    <property type="match status" value="1"/>
</dbReference>
<dbReference type="SUPFAM" id="SSF48208">
    <property type="entry name" value="Six-hairpin glycosidases"/>
    <property type="match status" value="1"/>
</dbReference>
<evidence type="ECO:0000313" key="4">
    <source>
        <dbReference type="Proteomes" id="UP000272528"/>
    </source>
</evidence>
<dbReference type="Proteomes" id="UP000272528">
    <property type="component" value="Chromosome"/>
</dbReference>
<dbReference type="PANTHER" id="PTHR34987">
    <property type="entry name" value="C, PUTATIVE (AFU_ORTHOLOGUE AFUA_3G02880)-RELATED"/>
    <property type="match status" value="1"/>
</dbReference>
<dbReference type="InterPro" id="IPR012341">
    <property type="entry name" value="6hp_glycosidase-like_sf"/>
</dbReference>
<sequence length="814" mass="90098">MEENRSWRAQWIWHEGYPWTSAPGEHELVLFRRTFEVEAASSARLVLSVSADSRYRLFLNGESVSVGPCKGDQFTHYYETVDLTGQLREGTNVLAAKVLHLASSNPHKMGLSGPIAIQRSNAGVFLLEGMLQEGEREVVLDTGDEGDGSSGGGWLAKKQAGYAMKPSWVIPWLGGMEDVDGAGLDHGWEQPEYALASEADGWKKAVVALPTRNDFGELTPWQLAPRPIPQLFERERPFVGVTKCGGDAGAEALAGLIGGGASDAGTAKAASVAPGVVLQPGQSFWAELDAGELATGYLRLAIRGGAESRISLVCAECYEDPSSTIRERVKGVRDDAEHGILLGDADLYKAAGVGNAAAPEVFEPFWFRTFRYVRLEVTAGEEPLELAAFDYRDTGYPLEVKAEFSCSDAGYEALWQLSLNTLQRCMHETYEDCPYYEQLQYTKDTRLQMMFTYIISGDDRMARRTLYDYHSSALPSGMLQSRYPSQYPQVIPSFSLYWIHMLYDHYMYFGDVELIRYYRRTIGGVLDWFRRLVREDGLVGETPEAYWPYYDWVESWENGAPDARLHGPVTMLSQMYAAGLQTAAKLYEAVGWSDAAREAREAADELNAAVVKHCWREERGLFSDGPSVDMFSQHAQLWAVVSGAVTGAEAEALLERTLSDKSLPVVSVPMSYTLFRTLSSVGRYDLAQPIMQQWNQFLELHLTTLPEWAFGSPRSDCHAWSALPLSEFTSEILGVKSGRPGYAEIHITPQLLHLSWARGKVVTPHGMVEVSWSLGEDGSFQLRGEGPIGVKVVLTLPSGEVIEVPEGGQFGTAI</sequence>
<dbReference type="KEGG" id="palb:EJC50_06515"/>
<evidence type="ECO:0000313" key="3">
    <source>
        <dbReference type="EMBL" id="AZN43562.1"/>
    </source>
</evidence>
<organism evidence="3 4">
    <name type="scientific">Paenibacillus albus</name>
    <dbReference type="NCBI Taxonomy" id="2495582"/>
    <lineage>
        <taxon>Bacteria</taxon>
        <taxon>Bacillati</taxon>
        <taxon>Bacillota</taxon>
        <taxon>Bacilli</taxon>
        <taxon>Bacillales</taxon>
        <taxon>Paenibacillaceae</taxon>
        <taxon>Paenibacillus</taxon>
    </lineage>
</organism>
<dbReference type="Gene3D" id="2.60.420.10">
    <property type="entry name" value="Maltose phosphorylase, domain 3"/>
    <property type="match status" value="1"/>
</dbReference>
<protein>
    <recommendedName>
        <fullName evidence="5">Alpha-L-rhamnosidase</fullName>
    </recommendedName>
</protein>
<keyword evidence="4" id="KW-1185">Reference proteome</keyword>
<dbReference type="Pfam" id="PF17390">
    <property type="entry name" value="Bac_rhamnosid_C"/>
    <property type="match status" value="1"/>
</dbReference>
<feature type="domain" description="Alpha-L-rhamnosidase C-terminal" evidence="2">
    <location>
        <begin position="734"/>
        <end position="806"/>
    </location>
</feature>
<dbReference type="InterPro" id="IPR035398">
    <property type="entry name" value="Bac_rhamnosid_C"/>
</dbReference>
<evidence type="ECO:0000259" key="2">
    <source>
        <dbReference type="Pfam" id="PF17390"/>
    </source>
</evidence>
<dbReference type="InterPro" id="IPR008979">
    <property type="entry name" value="Galactose-bd-like_sf"/>
</dbReference>
<name>A0A3S9ACT7_9BACL</name>
<dbReference type="Gene3D" id="2.60.120.260">
    <property type="entry name" value="Galactose-binding domain-like"/>
    <property type="match status" value="2"/>
</dbReference>
<dbReference type="Pfam" id="PF17389">
    <property type="entry name" value="Bac_rhamnosid6H"/>
    <property type="match status" value="1"/>
</dbReference>